<feature type="domain" description="Helicase ATP-binding" evidence="4">
    <location>
        <begin position="1"/>
        <end position="88"/>
    </location>
</feature>
<dbReference type="EMBL" id="JBBPBK010000015">
    <property type="protein sequence ID" value="KAK9268946.1"/>
    <property type="molecule type" value="Genomic_DNA"/>
</dbReference>
<dbReference type="GO" id="GO:0005524">
    <property type="term" value="F:ATP binding"/>
    <property type="evidence" value="ECO:0007669"/>
    <property type="project" value="InterPro"/>
</dbReference>
<dbReference type="PROSITE" id="PS51192">
    <property type="entry name" value="HELICASE_ATP_BIND_1"/>
    <property type="match status" value="1"/>
</dbReference>
<dbReference type="InterPro" id="IPR014001">
    <property type="entry name" value="Helicase_ATP-bd"/>
</dbReference>
<dbReference type="PANTHER" id="PTHR47958">
    <property type="entry name" value="ATP-DEPENDENT RNA HELICASE DBP3"/>
    <property type="match status" value="1"/>
</dbReference>
<dbReference type="GO" id="GO:0003723">
    <property type="term" value="F:RNA binding"/>
    <property type="evidence" value="ECO:0007669"/>
    <property type="project" value="UniProtKB-KW"/>
</dbReference>
<dbReference type="Proteomes" id="UP001415857">
    <property type="component" value="Unassembled WGS sequence"/>
</dbReference>
<evidence type="ECO:0000259" key="4">
    <source>
        <dbReference type="PROSITE" id="PS51192"/>
    </source>
</evidence>
<evidence type="ECO:0000256" key="2">
    <source>
        <dbReference type="ARBA" id="ARBA00022806"/>
    </source>
</evidence>
<keyword evidence="2" id="KW-0547">Nucleotide-binding</keyword>
<comment type="caution">
    <text evidence="5">The sequence shown here is derived from an EMBL/GenBank/DDBJ whole genome shotgun (WGS) entry which is preliminary data.</text>
</comment>
<keyword evidence="2" id="KW-0067">ATP-binding</keyword>
<reference evidence="5 6" key="1">
    <citation type="journal article" date="2024" name="Plant J.">
        <title>Genome sequences and population genomics reveal climatic adaptation and genomic divergence between two closely related sweetgum species.</title>
        <authorList>
            <person name="Xu W.Q."/>
            <person name="Ren C.Q."/>
            <person name="Zhang X.Y."/>
            <person name="Comes H.P."/>
            <person name="Liu X.H."/>
            <person name="Li Y.G."/>
            <person name="Kettle C.J."/>
            <person name="Jalonen R."/>
            <person name="Gaisberger H."/>
            <person name="Ma Y.Z."/>
            <person name="Qiu Y.X."/>
        </authorList>
    </citation>
    <scope>NUCLEOTIDE SEQUENCE [LARGE SCALE GENOMIC DNA]</scope>
    <source>
        <strain evidence="5">Hangzhou</strain>
    </source>
</reference>
<dbReference type="InterPro" id="IPR027417">
    <property type="entry name" value="P-loop_NTPase"/>
</dbReference>
<name>A0AAP0NAY4_LIQFO</name>
<gene>
    <name evidence="5" type="ORF">L1049_000712</name>
</gene>
<evidence type="ECO:0000313" key="5">
    <source>
        <dbReference type="EMBL" id="KAK9268946.1"/>
    </source>
</evidence>
<dbReference type="InterPro" id="IPR011545">
    <property type="entry name" value="DEAD/DEAH_box_helicase_dom"/>
</dbReference>
<keyword evidence="1" id="KW-0378">Hydrolase</keyword>
<dbReference type="InterPro" id="IPR000629">
    <property type="entry name" value="RNA-helicase_DEAD-box_CS"/>
</dbReference>
<keyword evidence="6" id="KW-1185">Reference proteome</keyword>
<sequence length="115" mass="13268">MREVADFILSFPDERPVIVLLAMGKTTNKLLLLHNMERGVDILVATLGRLVDMIERARVSLRKIKDLVLDEADRMLDMGFEPQIQKIVEQMEMPPLGVRRLLQVIGNELLNCFFY</sequence>
<accession>A0AAP0NAY4</accession>
<keyword evidence="2" id="KW-0347">Helicase</keyword>
<keyword evidence="3" id="KW-0694">RNA-binding</keyword>
<evidence type="ECO:0000256" key="1">
    <source>
        <dbReference type="ARBA" id="ARBA00022801"/>
    </source>
</evidence>
<organism evidence="5 6">
    <name type="scientific">Liquidambar formosana</name>
    <name type="common">Formosan gum</name>
    <dbReference type="NCBI Taxonomy" id="63359"/>
    <lineage>
        <taxon>Eukaryota</taxon>
        <taxon>Viridiplantae</taxon>
        <taxon>Streptophyta</taxon>
        <taxon>Embryophyta</taxon>
        <taxon>Tracheophyta</taxon>
        <taxon>Spermatophyta</taxon>
        <taxon>Magnoliopsida</taxon>
        <taxon>eudicotyledons</taxon>
        <taxon>Gunneridae</taxon>
        <taxon>Pentapetalae</taxon>
        <taxon>Saxifragales</taxon>
        <taxon>Altingiaceae</taxon>
        <taxon>Liquidambar</taxon>
    </lineage>
</organism>
<dbReference type="Gene3D" id="3.40.50.300">
    <property type="entry name" value="P-loop containing nucleotide triphosphate hydrolases"/>
    <property type="match status" value="1"/>
</dbReference>
<dbReference type="SUPFAM" id="SSF52540">
    <property type="entry name" value="P-loop containing nucleoside triphosphate hydrolases"/>
    <property type="match status" value="1"/>
</dbReference>
<protein>
    <recommendedName>
        <fullName evidence="4">Helicase ATP-binding domain-containing protein</fullName>
    </recommendedName>
</protein>
<evidence type="ECO:0000256" key="3">
    <source>
        <dbReference type="ARBA" id="ARBA00022884"/>
    </source>
</evidence>
<dbReference type="AlphaFoldDB" id="A0AAP0NAY4"/>
<proteinExistence type="predicted"/>
<dbReference type="GO" id="GO:0004386">
    <property type="term" value="F:helicase activity"/>
    <property type="evidence" value="ECO:0007669"/>
    <property type="project" value="UniProtKB-KW"/>
</dbReference>
<evidence type="ECO:0000313" key="6">
    <source>
        <dbReference type="Proteomes" id="UP001415857"/>
    </source>
</evidence>
<dbReference type="GO" id="GO:0016787">
    <property type="term" value="F:hydrolase activity"/>
    <property type="evidence" value="ECO:0007669"/>
    <property type="project" value="UniProtKB-KW"/>
</dbReference>
<dbReference type="PROSITE" id="PS00039">
    <property type="entry name" value="DEAD_ATP_HELICASE"/>
    <property type="match status" value="1"/>
</dbReference>
<dbReference type="Pfam" id="PF00270">
    <property type="entry name" value="DEAD"/>
    <property type="match status" value="1"/>
</dbReference>